<evidence type="ECO:0000313" key="2">
    <source>
        <dbReference type="Proteomes" id="UP000502917"/>
    </source>
</evidence>
<protein>
    <submittedName>
        <fullName evidence="1">Uncharacterized protein</fullName>
    </submittedName>
</protein>
<evidence type="ECO:0000313" key="1">
    <source>
        <dbReference type="EMBL" id="AGF91480.1"/>
    </source>
</evidence>
<organism evidence="1 2">
    <name type="scientific">Cyanophage P-SS1</name>
    <dbReference type="NCBI Taxonomy" id="889957"/>
    <lineage>
        <taxon>Viruses</taxon>
        <taxon>Duplodnaviria</taxon>
        <taxon>Heunggongvirae</taxon>
        <taxon>Uroviricota</taxon>
        <taxon>Caudoviricetes</taxon>
        <taxon>Pantevenvirales</taxon>
        <taxon>Kyanoviridae</taxon>
        <taxon>Ronodorvirus</taxon>
        <taxon>Ronodorvirus ssm4</taxon>
    </lineage>
</organism>
<name>M1PKK3_9CAUD</name>
<sequence>MYNLNIKKSFIAFVEWDKKLIKKFQDKYNLSDYQINCLAFAKGFIIGAILL</sequence>
<gene>
    <name evidence="1" type="ORF">CPYG_00186</name>
</gene>
<accession>M1PKK3</accession>
<reference evidence="1 2" key="1">
    <citation type="submission" date="2010-12" db="EMBL/GenBank/DDBJ databases">
        <title>The Genome Sequence of Cyanophage P-SS1.</title>
        <authorList>
            <consortium name="The Broad Institute Genome Sequencing Platform"/>
            <person name="Henn M.R."/>
            <person name="Sullivan M.S."/>
            <person name="Osburne M.S."/>
            <person name="Levin J."/>
            <person name="Malboeuf C."/>
            <person name="Casali M."/>
            <person name="Russ C."/>
            <person name="Lennon N."/>
            <person name="Chapman S.B."/>
            <person name="Erlich R."/>
            <person name="Young S.K."/>
            <person name="Yandava C."/>
            <person name="Zeng Q."/>
            <person name="Alvarado L."/>
            <person name="Anderson S."/>
            <person name="Berlin A."/>
            <person name="Chen Z."/>
            <person name="Freedman E."/>
            <person name="Gellesch M."/>
            <person name="Goldberg J."/>
            <person name="Green L."/>
            <person name="Griggs A."/>
            <person name="Gujja S."/>
            <person name="Heilman E.R."/>
            <person name="Heiman D."/>
            <person name="Hollinger A."/>
            <person name="Howarth C."/>
            <person name="Larson L."/>
            <person name="Mehta T."/>
            <person name="Pearson M."/>
            <person name="Roberts A."/>
            <person name="Ryan E."/>
            <person name="Saif S."/>
            <person name="Shea T."/>
            <person name="Shenoy N."/>
            <person name="Sisk P."/>
            <person name="Stolte C."/>
            <person name="Sykes S."/>
            <person name="White J."/>
            <person name="Yu Q."/>
            <person name="Coleman M.L."/>
            <person name="Huang K.H."/>
            <person name="Weigele P.R."/>
            <person name="DeFrancesco A.S."/>
            <person name="Kern S.E."/>
            <person name="Thompson L.R."/>
            <person name="Fu R."/>
            <person name="Hombeck B."/>
            <person name="Chisholm S.W."/>
            <person name="Haas B."/>
            <person name="Nusbaum C."/>
            <person name="Birren B."/>
        </authorList>
    </citation>
    <scope>NUCLEOTIDE SEQUENCE [LARGE SCALE GENOMIC DNA]</scope>
    <source>
        <strain evidence="1 2">P-SS1</strain>
    </source>
</reference>
<dbReference type="Proteomes" id="UP000502917">
    <property type="component" value="Segment"/>
</dbReference>
<proteinExistence type="predicted"/>
<dbReference type="EMBL" id="JF974306">
    <property type="protein sequence ID" value="AGF91480.1"/>
    <property type="molecule type" value="Genomic_DNA"/>
</dbReference>